<keyword evidence="2" id="KW-1185">Reference proteome</keyword>
<dbReference type="EMBL" id="BDGG01000002">
    <property type="protein sequence ID" value="GAU92416.1"/>
    <property type="molecule type" value="Genomic_DNA"/>
</dbReference>
<evidence type="ECO:0000313" key="1">
    <source>
        <dbReference type="EMBL" id="GAU92416.1"/>
    </source>
</evidence>
<accession>A0A1D1URT8</accession>
<protein>
    <submittedName>
        <fullName evidence="1">Uncharacterized protein</fullName>
    </submittedName>
</protein>
<evidence type="ECO:0000313" key="2">
    <source>
        <dbReference type="Proteomes" id="UP000186922"/>
    </source>
</evidence>
<gene>
    <name evidence="1" type="primary">RvY_04499-1</name>
    <name evidence="1" type="synonym">RvY_04499.1</name>
    <name evidence="1" type="ORF">RvY_04499</name>
</gene>
<sequence>MARDFAKQNLYEQDYLSDPEGIINLDESGFIVGFEQEKVYAQKGKKLVHSDRTCSIMLP</sequence>
<dbReference type="OrthoDB" id="7477068at2759"/>
<comment type="caution">
    <text evidence="1">The sequence shown here is derived from an EMBL/GenBank/DDBJ whole genome shotgun (WGS) entry which is preliminary data.</text>
</comment>
<organism evidence="1 2">
    <name type="scientific">Ramazzottius varieornatus</name>
    <name type="common">Water bear</name>
    <name type="synonym">Tardigrade</name>
    <dbReference type="NCBI Taxonomy" id="947166"/>
    <lineage>
        <taxon>Eukaryota</taxon>
        <taxon>Metazoa</taxon>
        <taxon>Ecdysozoa</taxon>
        <taxon>Tardigrada</taxon>
        <taxon>Eutardigrada</taxon>
        <taxon>Parachela</taxon>
        <taxon>Hypsibioidea</taxon>
        <taxon>Ramazzottiidae</taxon>
        <taxon>Ramazzottius</taxon>
    </lineage>
</organism>
<dbReference type="AlphaFoldDB" id="A0A1D1URT8"/>
<reference evidence="1 2" key="1">
    <citation type="journal article" date="2016" name="Nat. Commun.">
        <title>Extremotolerant tardigrade genome and improved radiotolerance of human cultured cells by tardigrade-unique protein.</title>
        <authorList>
            <person name="Hashimoto T."/>
            <person name="Horikawa D.D."/>
            <person name="Saito Y."/>
            <person name="Kuwahara H."/>
            <person name="Kozuka-Hata H."/>
            <person name="Shin-I T."/>
            <person name="Minakuchi Y."/>
            <person name="Ohishi K."/>
            <person name="Motoyama A."/>
            <person name="Aizu T."/>
            <person name="Enomoto A."/>
            <person name="Kondo K."/>
            <person name="Tanaka S."/>
            <person name="Hara Y."/>
            <person name="Koshikawa S."/>
            <person name="Sagara H."/>
            <person name="Miura T."/>
            <person name="Yokobori S."/>
            <person name="Miyagawa K."/>
            <person name="Suzuki Y."/>
            <person name="Kubo T."/>
            <person name="Oyama M."/>
            <person name="Kohara Y."/>
            <person name="Fujiyama A."/>
            <person name="Arakawa K."/>
            <person name="Katayama T."/>
            <person name="Toyoda A."/>
            <person name="Kunieda T."/>
        </authorList>
    </citation>
    <scope>NUCLEOTIDE SEQUENCE [LARGE SCALE GENOMIC DNA]</scope>
    <source>
        <strain evidence="1 2">YOKOZUNA-1</strain>
    </source>
</reference>
<name>A0A1D1URT8_RAMVA</name>
<proteinExistence type="predicted"/>
<dbReference type="Proteomes" id="UP000186922">
    <property type="component" value="Unassembled WGS sequence"/>
</dbReference>